<evidence type="ECO:0000256" key="1">
    <source>
        <dbReference type="SAM" id="MobiDB-lite"/>
    </source>
</evidence>
<protein>
    <submittedName>
        <fullName evidence="3">Uncharacterized protein</fullName>
    </submittedName>
</protein>
<sequence>MVLKNPRKIIQNDLDCFKKRSKRAEKCVGSIKLPRHQKSQPPSVVPNPASSLPRAHNDTMLVGINWISIRSPWKAAIIRLIRYFRNFRRIRWMLVVVEWSLALFEVLVTVCGLHPAGIWVA</sequence>
<keyword evidence="4" id="KW-1185">Reference proteome</keyword>
<accession>A0A9P7DX42</accession>
<dbReference type="RefSeq" id="XP_041187115.1">
    <property type="nucleotide sequence ID" value="XM_041333554.1"/>
</dbReference>
<proteinExistence type="predicted"/>
<dbReference type="GeneID" id="64627571"/>
<name>A0A9P7DX42_9AGAM</name>
<keyword evidence="2" id="KW-1133">Transmembrane helix</keyword>
<dbReference type="Proteomes" id="UP000807769">
    <property type="component" value="Unassembled WGS sequence"/>
</dbReference>
<feature type="region of interest" description="Disordered" evidence="1">
    <location>
        <begin position="34"/>
        <end position="54"/>
    </location>
</feature>
<dbReference type="EMBL" id="JABBWG010000055">
    <property type="protein sequence ID" value="KAG1805193.1"/>
    <property type="molecule type" value="Genomic_DNA"/>
</dbReference>
<organism evidence="3 4">
    <name type="scientific">Suillus subaureus</name>
    <dbReference type="NCBI Taxonomy" id="48587"/>
    <lineage>
        <taxon>Eukaryota</taxon>
        <taxon>Fungi</taxon>
        <taxon>Dikarya</taxon>
        <taxon>Basidiomycota</taxon>
        <taxon>Agaricomycotina</taxon>
        <taxon>Agaricomycetes</taxon>
        <taxon>Agaricomycetidae</taxon>
        <taxon>Boletales</taxon>
        <taxon>Suillineae</taxon>
        <taxon>Suillaceae</taxon>
        <taxon>Suillus</taxon>
    </lineage>
</organism>
<reference evidence="3" key="1">
    <citation type="journal article" date="2020" name="New Phytol.">
        <title>Comparative genomics reveals dynamic genome evolution in host specialist ectomycorrhizal fungi.</title>
        <authorList>
            <person name="Lofgren L.A."/>
            <person name="Nguyen N.H."/>
            <person name="Vilgalys R."/>
            <person name="Ruytinx J."/>
            <person name="Liao H.L."/>
            <person name="Branco S."/>
            <person name="Kuo A."/>
            <person name="LaButti K."/>
            <person name="Lipzen A."/>
            <person name="Andreopoulos W."/>
            <person name="Pangilinan J."/>
            <person name="Riley R."/>
            <person name="Hundley H."/>
            <person name="Na H."/>
            <person name="Barry K."/>
            <person name="Grigoriev I.V."/>
            <person name="Stajich J.E."/>
            <person name="Kennedy P.G."/>
        </authorList>
    </citation>
    <scope>NUCLEOTIDE SEQUENCE</scope>
    <source>
        <strain evidence="3">MN1</strain>
    </source>
</reference>
<evidence type="ECO:0000313" key="3">
    <source>
        <dbReference type="EMBL" id="KAG1805193.1"/>
    </source>
</evidence>
<evidence type="ECO:0000256" key="2">
    <source>
        <dbReference type="SAM" id="Phobius"/>
    </source>
</evidence>
<evidence type="ECO:0000313" key="4">
    <source>
        <dbReference type="Proteomes" id="UP000807769"/>
    </source>
</evidence>
<keyword evidence="2" id="KW-0812">Transmembrane</keyword>
<feature type="transmembrane region" description="Helical" evidence="2">
    <location>
        <begin position="92"/>
        <end position="116"/>
    </location>
</feature>
<keyword evidence="2" id="KW-0472">Membrane</keyword>
<gene>
    <name evidence="3" type="ORF">BJ212DRAFT_1304152</name>
</gene>
<dbReference type="AlphaFoldDB" id="A0A9P7DX42"/>
<comment type="caution">
    <text evidence="3">The sequence shown here is derived from an EMBL/GenBank/DDBJ whole genome shotgun (WGS) entry which is preliminary data.</text>
</comment>